<dbReference type="FunFam" id="1.25.40.180:FF:000027">
    <property type="entry name" value="Eukaryotic translation initiation factor isoform 4G-2"/>
    <property type="match status" value="1"/>
</dbReference>
<dbReference type="InterPro" id="IPR003891">
    <property type="entry name" value="Initiation_fac_eIF4g_MI"/>
</dbReference>
<feature type="region of interest" description="Disordered" evidence="6">
    <location>
        <begin position="343"/>
        <end position="365"/>
    </location>
</feature>
<evidence type="ECO:0000313" key="8">
    <source>
        <dbReference type="EMBL" id="KAG2310822.1"/>
    </source>
</evidence>
<keyword evidence="2" id="KW-0396">Initiation factor</keyword>
<reference evidence="8 9" key="1">
    <citation type="submission" date="2020-02" db="EMBL/GenBank/DDBJ databases">
        <authorList>
            <person name="Ma Q."/>
            <person name="Huang Y."/>
            <person name="Song X."/>
            <person name="Pei D."/>
        </authorList>
    </citation>
    <scope>NUCLEOTIDE SEQUENCE [LARGE SCALE GENOMIC DNA]</scope>
    <source>
        <strain evidence="8">Sxm20200214</strain>
        <tissue evidence="8">Leaf</tissue>
    </source>
</reference>
<dbReference type="GO" id="GO:0003729">
    <property type="term" value="F:mRNA binding"/>
    <property type="evidence" value="ECO:0007669"/>
    <property type="project" value="TreeGrafter"/>
</dbReference>
<evidence type="ECO:0000256" key="3">
    <source>
        <dbReference type="ARBA" id="ARBA00022845"/>
    </source>
</evidence>
<evidence type="ECO:0000256" key="1">
    <source>
        <dbReference type="ARBA" id="ARBA00005775"/>
    </source>
</evidence>
<dbReference type="InterPro" id="IPR016024">
    <property type="entry name" value="ARM-type_fold"/>
</dbReference>
<feature type="compositionally biased region" description="Low complexity" evidence="6">
    <location>
        <begin position="194"/>
        <end position="204"/>
    </location>
</feature>
<dbReference type="SUPFAM" id="SSF48371">
    <property type="entry name" value="ARM repeat"/>
    <property type="match status" value="2"/>
</dbReference>
<dbReference type="SMART" id="SM00543">
    <property type="entry name" value="MIF4G"/>
    <property type="match status" value="1"/>
</dbReference>
<dbReference type="Pfam" id="PF02854">
    <property type="entry name" value="MIF4G"/>
    <property type="match status" value="1"/>
</dbReference>
<dbReference type="PANTHER" id="PTHR23253:SF53">
    <property type="entry name" value="EUKARYOTIC TRANSLATION INITIATION FACTOR ISOFORM 4G-1"/>
    <property type="match status" value="1"/>
</dbReference>
<proteinExistence type="inferred from homology"/>
<organism evidence="8 9">
    <name type="scientific">Brassica carinata</name>
    <name type="common">Ethiopian mustard</name>
    <name type="synonym">Abyssinian cabbage</name>
    <dbReference type="NCBI Taxonomy" id="52824"/>
    <lineage>
        <taxon>Eukaryota</taxon>
        <taxon>Viridiplantae</taxon>
        <taxon>Streptophyta</taxon>
        <taxon>Embryophyta</taxon>
        <taxon>Tracheophyta</taxon>
        <taxon>Spermatophyta</taxon>
        <taxon>Magnoliopsida</taxon>
        <taxon>eudicotyledons</taxon>
        <taxon>Gunneridae</taxon>
        <taxon>Pentapetalae</taxon>
        <taxon>rosids</taxon>
        <taxon>malvids</taxon>
        <taxon>Brassicales</taxon>
        <taxon>Brassicaceae</taxon>
        <taxon>Brassiceae</taxon>
        <taxon>Brassica</taxon>
    </lineage>
</organism>
<dbReference type="Gene3D" id="1.25.40.180">
    <property type="match status" value="2"/>
</dbReference>
<gene>
    <name evidence="8" type="ORF">Bca52824_022379</name>
</gene>
<feature type="region of interest" description="Disordered" evidence="6">
    <location>
        <begin position="181"/>
        <end position="204"/>
    </location>
</feature>
<dbReference type="PANTHER" id="PTHR23253">
    <property type="entry name" value="EUKARYOTIC TRANSLATION INITIATION FACTOR 4 GAMMA"/>
    <property type="match status" value="1"/>
</dbReference>
<dbReference type="SMART" id="SM00544">
    <property type="entry name" value="MA3"/>
    <property type="match status" value="1"/>
</dbReference>
<comment type="similarity">
    <text evidence="1">Belongs to the eukaryotic initiation factor 4G family.</text>
</comment>
<keyword evidence="4" id="KW-0648">Protein biosynthesis</keyword>
<dbReference type="Pfam" id="PF02847">
    <property type="entry name" value="MA3"/>
    <property type="match status" value="1"/>
</dbReference>
<evidence type="ECO:0000256" key="4">
    <source>
        <dbReference type="ARBA" id="ARBA00022917"/>
    </source>
</evidence>
<feature type="compositionally biased region" description="Low complexity" evidence="6">
    <location>
        <begin position="19"/>
        <end position="39"/>
    </location>
</feature>
<feature type="region of interest" description="Disordered" evidence="6">
    <location>
        <begin position="647"/>
        <end position="671"/>
    </location>
</feature>
<evidence type="ECO:0000313" key="9">
    <source>
        <dbReference type="Proteomes" id="UP000886595"/>
    </source>
</evidence>
<dbReference type="Proteomes" id="UP000886595">
    <property type="component" value="Unassembled WGS sequence"/>
</dbReference>
<evidence type="ECO:0000259" key="7">
    <source>
        <dbReference type="PROSITE" id="PS51366"/>
    </source>
</evidence>
<sequence length="946" mass="103714">MQQGDQSVLSLRPGGGRGNRIFGSSSSSSSISFGSLSSSDLPLLRPHGGAPASSFPFKGGDSRFDGRERVKYTREQLLELKETAQLSDEILKVKRETELELFGEEQTWARGETVVSNVAPVQSASRFSEPDTRNWRSRLPAQPPPSGEERSWENLREARDSRRFSIRSQVVLDLGMQQGDQSVLSLRPGGGRGSRLFGSSSSSSSISFGSLSSSDLPLLRPHGGAPSSSFSFKGGDSRFDGRERVKYTREQLLELKETAQLSDEILKVKRETELELFGEEQTWARGETVATNVVPVQSASRFSEPDTRNWRSRSAAQPPPPGEERSWENLREARDSRYVEANQYNRQGQPRGQTSSNQGGGPAPVLVKAEVPWSARRGNLSENDRVLKTVKGILNKLTPEKYDLLKGQLIDAGITSADILKGVITLIFDKAVLEPTFCPMYAELCSDINDKLPTFPPEEPGGKEITFKRVLLNICQEAFEGASNLREELKQMSAPDQEAERSDKEKLLKLKTLGNIRLIGELLKQKMVPEKIVHHIVQELLGADEKACPAEENVEAICHFFKTIGKQLDASMKSKRINDAYFKRLQDLSKNPQLELRLRFMVQNIIDLRSNGWVPRREEMKAKTITEIHSDAEKNLGLRPGATANMRKGMASSSGPVSPGPIYPGGRPGAGGLMPGMPGTRRMPGAPVGDNDNWEVPRTRSMSRRDGPGPMHSPAMGKSTSMNTRLLPQGSSGFMSGKTSALLQGSSSRPAEQPVQRAAPVAVPVPVEKPQASAAPKLSEEVLKSKTKSLLEEYFDLRLLDEAMQCLVDLASPSYHAEFVNEAITLALERNPPVVEPIASLLVYLLSKKVVTPKDLETGCLMFGAMLDDVGIDLPKAPNNFGEIVGKLIVAGGVDFKFVKEVLGKMEDDRFQKAVVDAAVRIVESSEQGKSLLASQAADVEACRNL</sequence>
<comment type="function">
    <text evidence="5">Plays a role in the accumulation of some potyvirus during viral infection.</text>
</comment>
<keyword evidence="9" id="KW-1185">Reference proteome</keyword>
<dbReference type="AlphaFoldDB" id="A0A8X8AT19"/>
<feature type="region of interest" description="Disordered" evidence="6">
    <location>
        <begin position="121"/>
        <end position="154"/>
    </location>
</feature>
<dbReference type="EMBL" id="JAAMPC010000005">
    <property type="protein sequence ID" value="KAG2310822.1"/>
    <property type="molecule type" value="Genomic_DNA"/>
</dbReference>
<protein>
    <recommendedName>
        <fullName evidence="7">MI domain-containing protein</fullName>
    </recommendedName>
</protein>
<feature type="region of interest" description="Disordered" evidence="6">
    <location>
        <begin position="683"/>
        <end position="721"/>
    </location>
</feature>
<accession>A0A8X8AT19</accession>
<comment type="caution">
    <text evidence="8">The sequence shown here is derived from an EMBL/GenBank/DDBJ whole genome shotgun (WGS) entry which is preliminary data.</text>
</comment>
<dbReference type="GO" id="GO:0016281">
    <property type="term" value="C:eukaryotic translation initiation factor 4F complex"/>
    <property type="evidence" value="ECO:0007669"/>
    <property type="project" value="TreeGrafter"/>
</dbReference>
<feature type="compositionally biased region" description="Basic and acidic residues" evidence="6">
    <location>
        <begin position="695"/>
        <end position="707"/>
    </location>
</feature>
<dbReference type="PROSITE" id="PS51366">
    <property type="entry name" value="MI"/>
    <property type="match status" value="1"/>
</dbReference>
<evidence type="ECO:0000256" key="5">
    <source>
        <dbReference type="ARBA" id="ARBA00057610"/>
    </source>
</evidence>
<feature type="region of interest" description="Disordered" evidence="6">
    <location>
        <begin position="1"/>
        <end position="66"/>
    </location>
</feature>
<dbReference type="GO" id="GO:0006417">
    <property type="term" value="P:regulation of translation"/>
    <property type="evidence" value="ECO:0007669"/>
    <property type="project" value="UniProtKB-KW"/>
</dbReference>
<dbReference type="GO" id="GO:0003743">
    <property type="term" value="F:translation initiation factor activity"/>
    <property type="evidence" value="ECO:0007669"/>
    <property type="project" value="UniProtKB-KW"/>
</dbReference>
<keyword evidence="3" id="KW-0810">Translation regulation</keyword>
<evidence type="ECO:0000256" key="2">
    <source>
        <dbReference type="ARBA" id="ARBA00022540"/>
    </source>
</evidence>
<dbReference type="OrthoDB" id="514777at2759"/>
<evidence type="ECO:0000256" key="6">
    <source>
        <dbReference type="SAM" id="MobiDB-lite"/>
    </source>
</evidence>
<dbReference type="InterPro" id="IPR003890">
    <property type="entry name" value="MIF4G-like_typ-3"/>
</dbReference>
<feature type="compositionally biased region" description="Polar residues" evidence="6">
    <location>
        <begin position="343"/>
        <end position="357"/>
    </location>
</feature>
<feature type="domain" description="MI" evidence="7">
    <location>
        <begin position="782"/>
        <end position="904"/>
    </location>
</feature>
<name>A0A8X8AT19_BRACI</name>
<feature type="region of interest" description="Disordered" evidence="6">
    <location>
        <begin position="296"/>
        <end position="328"/>
    </location>
</feature>